<keyword evidence="2" id="KW-1185">Reference proteome</keyword>
<dbReference type="KEGG" id="slau:SLA_5180"/>
<sequence>MTARLRAPERHAEKGACWLLRARHLEPDTTEEDPMTTSPISDVALPMPPLTETALRVAVNRIDLAAAVEFEQGFRQARQEAVQTDSTAPMHVGSGWRCGGLRRGLLGCMSGTAEDRTVRRAASAEIGRMIAEAEREVAA</sequence>
<dbReference type="Proteomes" id="UP000217676">
    <property type="component" value="Chromosome"/>
</dbReference>
<gene>
    <name evidence="1" type="ORF">SLA_5180</name>
</gene>
<name>A0A169P0M0_STRLU</name>
<protein>
    <submittedName>
        <fullName evidence="1">Uncharacterized protein</fullName>
    </submittedName>
</protein>
<reference evidence="1 2" key="1">
    <citation type="journal article" date="2016" name="Genome Announc.">
        <title>Complete Genome Sequence of Thiostrepton-Producing Streptomyces laurentii ATCC 31255.</title>
        <authorList>
            <person name="Doi K."/>
            <person name="Fujino Y."/>
            <person name="Nagayoshi Y."/>
            <person name="Ohshima T."/>
            <person name="Ogata S."/>
        </authorList>
    </citation>
    <scope>NUCLEOTIDE SEQUENCE [LARGE SCALE GENOMIC DNA]</scope>
    <source>
        <strain evidence="1 2">ATCC 31255</strain>
    </source>
</reference>
<dbReference type="AlphaFoldDB" id="A0A169P0M0"/>
<proteinExistence type="predicted"/>
<organism evidence="1 2">
    <name type="scientific">Streptomyces laurentii</name>
    <dbReference type="NCBI Taxonomy" id="39478"/>
    <lineage>
        <taxon>Bacteria</taxon>
        <taxon>Bacillati</taxon>
        <taxon>Actinomycetota</taxon>
        <taxon>Actinomycetes</taxon>
        <taxon>Kitasatosporales</taxon>
        <taxon>Streptomycetaceae</taxon>
        <taxon>Streptomyces</taxon>
    </lineage>
</organism>
<evidence type="ECO:0000313" key="2">
    <source>
        <dbReference type="Proteomes" id="UP000217676"/>
    </source>
</evidence>
<dbReference type="EMBL" id="AP017424">
    <property type="protein sequence ID" value="BAU86062.1"/>
    <property type="molecule type" value="Genomic_DNA"/>
</dbReference>
<accession>A0A169P0M0</accession>
<evidence type="ECO:0000313" key="1">
    <source>
        <dbReference type="EMBL" id="BAU86062.1"/>
    </source>
</evidence>